<evidence type="ECO:0008006" key="6">
    <source>
        <dbReference type="Google" id="ProtNLM"/>
    </source>
</evidence>
<sequence length="675" mass="79733">MTEEEIKLQNALTTTFLANMAFLSEYDNDLFQRVEKLSRMIETGEYKERYELEFIKENGDFDIFDNQTKRYLYDRNPKKINDNLIKEVQKDGKKAIFNVEGYFKYKNIPTLDLNYKFQGEYSSLSHKYMKEYTDALKDYLDYGRIRTYKEIKKFVFFSTFLGRHIPKIAEKIDSLIYLVIEVNLEIFRLSLFTVDYKILAKNNGVIFSIMDDSTELEKKMELFLNIGNLENYLLKFSILGTIETDIYDKFVSYVFSRKPSSYDFTRYLYAYINRTTNTIKDKHRFLLFNKIKDNLNILKDLPVLYIAAGPSLDENIDWIHENQNKFFIVTIGSVYKKLINKGIKIDLVTTLDEQKWLKRSQFPDEIIKKTDQNTVFMASPFSNTLILDSLKNKNLYIFETIEPFFDNNYCFDGNSIGEITVDIILNLNANNIYLIGLDLSLNQETGETHSTESASGIDIIDINKERDLEKIDYKSIVKIKGNMQEEIKTIEKYSSSIKHLEKKLDNKGKNVRIYNLSKTGAFFRGTIPLSIESIDIKAFKTLDKNSLNFNKHINSFSQIGLSNSEKNLHRLNVEFLENIIKKDLNIIQEYDFKNYKELNQSILRTLNKIKLHEDIMTFYQVIFNYYEIVVPYLNYHFNDIKVNQEYKKVKKIKDIFINHLENMINDYIVCIKRIL</sequence>
<name>A0A2S9SNI8_9BACT</name>
<feature type="coiled-coil region" evidence="1">
    <location>
        <begin position="483"/>
        <end position="510"/>
    </location>
</feature>
<accession>A0A2S9SNI8</accession>
<feature type="domain" description="Glycosyltransferase Maf N-terminal" evidence="3">
    <location>
        <begin position="16"/>
        <end position="215"/>
    </location>
</feature>
<dbReference type="Proteomes" id="UP000239065">
    <property type="component" value="Unassembled WGS sequence"/>
</dbReference>
<gene>
    <name evidence="4" type="ORF">CJ669_05190</name>
</gene>
<proteinExistence type="predicted"/>
<dbReference type="Pfam" id="PF01973">
    <property type="entry name" value="MptE-like"/>
    <property type="match status" value="1"/>
</dbReference>
<dbReference type="PANTHER" id="PTHR41786:SF1">
    <property type="entry name" value="6-HYDROXYMETHYLPTERIN DIPHOSPHOKINASE MPTE-LIKE DOMAIN-CONTAINING PROTEIN"/>
    <property type="match status" value="1"/>
</dbReference>
<dbReference type="AlphaFoldDB" id="A0A2S9SNI8"/>
<dbReference type="InterPro" id="IPR002826">
    <property type="entry name" value="MptE-like"/>
</dbReference>
<evidence type="ECO:0000256" key="1">
    <source>
        <dbReference type="SAM" id="Coils"/>
    </source>
</evidence>
<protein>
    <recommendedName>
        <fullName evidence="6">Motility associated factor glycosyltransferase family protein</fullName>
    </recommendedName>
</protein>
<evidence type="ECO:0000259" key="3">
    <source>
        <dbReference type="Pfam" id="PF20157"/>
    </source>
</evidence>
<evidence type="ECO:0000313" key="5">
    <source>
        <dbReference type="Proteomes" id="UP000239065"/>
    </source>
</evidence>
<evidence type="ECO:0000259" key="2">
    <source>
        <dbReference type="Pfam" id="PF01973"/>
    </source>
</evidence>
<feature type="domain" description="6-hydroxymethylpterin diphosphokinase MptE-like" evidence="2">
    <location>
        <begin position="289"/>
        <end position="443"/>
    </location>
</feature>
<evidence type="ECO:0000313" key="4">
    <source>
        <dbReference type="EMBL" id="PRM88147.1"/>
    </source>
</evidence>
<comment type="caution">
    <text evidence="4">The sequence shown here is derived from an EMBL/GenBank/DDBJ whole genome shotgun (WGS) entry which is preliminary data.</text>
</comment>
<dbReference type="Pfam" id="PF20157">
    <property type="entry name" value="Maf_flag10_N"/>
    <property type="match status" value="1"/>
</dbReference>
<organism evidence="4 5">
    <name type="scientific">Aliarcobacter cryaerophilus</name>
    <dbReference type="NCBI Taxonomy" id="28198"/>
    <lineage>
        <taxon>Bacteria</taxon>
        <taxon>Pseudomonadati</taxon>
        <taxon>Campylobacterota</taxon>
        <taxon>Epsilonproteobacteria</taxon>
        <taxon>Campylobacterales</taxon>
        <taxon>Arcobacteraceae</taxon>
        <taxon>Aliarcobacter</taxon>
    </lineage>
</organism>
<dbReference type="PANTHER" id="PTHR41786">
    <property type="entry name" value="MOTILITY ACCESSORY FACTOR MAF"/>
    <property type="match status" value="1"/>
</dbReference>
<reference evidence="4 5" key="1">
    <citation type="submission" date="2017-09" db="EMBL/GenBank/DDBJ databases">
        <title>Reassesment of A. cryaerophilus.</title>
        <authorList>
            <person name="Perez-Cataluna A."/>
            <person name="Collado L."/>
            <person name="Salgado O."/>
            <person name="Lefinanco V."/>
            <person name="Figueras M.J."/>
        </authorList>
    </citation>
    <scope>NUCLEOTIDE SEQUENCE [LARGE SCALE GENOMIC DNA]</scope>
    <source>
        <strain evidence="4 5">LMG 9861</strain>
    </source>
</reference>
<dbReference type="RefSeq" id="WP_105909007.1">
    <property type="nucleotide sequence ID" value="NZ_NXGJ01000004.1"/>
</dbReference>
<dbReference type="EMBL" id="NXGJ01000004">
    <property type="protein sequence ID" value="PRM88147.1"/>
    <property type="molecule type" value="Genomic_DNA"/>
</dbReference>
<dbReference type="InterPro" id="IPR045376">
    <property type="entry name" value="Maf_N"/>
</dbReference>
<keyword evidence="1" id="KW-0175">Coiled coil</keyword>